<keyword evidence="3" id="KW-1185">Reference proteome</keyword>
<feature type="region of interest" description="Disordered" evidence="1">
    <location>
        <begin position="1"/>
        <end position="24"/>
    </location>
</feature>
<reference evidence="2" key="1">
    <citation type="journal article" date="2021" name="Microb. Physiol.">
        <title>Proteogenomic Insights into the Physiology of Marine, Sulfate-Reducing, Filamentous Desulfonema limicola and Desulfonema magnum.</title>
        <authorList>
            <person name="Schnaars V."/>
            <person name="Wohlbrand L."/>
            <person name="Scheve S."/>
            <person name="Hinrichs C."/>
            <person name="Reinhardt R."/>
            <person name="Rabus R."/>
        </authorList>
    </citation>
    <scope>NUCLEOTIDE SEQUENCE</scope>
    <source>
        <strain evidence="2">4be13</strain>
    </source>
</reference>
<evidence type="ECO:0000313" key="2">
    <source>
        <dbReference type="EMBL" id="QTA92786.1"/>
    </source>
</evidence>
<accession>A0A975GT72</accession>
<evidence type="ECO:0000313" key="3">
    <source>
        <dbReference type="Proteomes" id="UP000663722"/>
    </source>
</evidence>
<dbReference type="EMBL" id="CP061800">
    <property type="protein sequence ID" value="QTA92786.1"/>
    <property type="molecule type" value="Genomic_DNA"/>
</dbReference>
<evidence type="ECO:0000256" key="1">
    <source>
        <dbReference type="SAM" id="MobiDB-lite"/>
    </source>
</evidence>
<dbReference type="KEGG" id="dmm:dnm_088760"/>
<sequence length="40" mass="4660">MGSKETRLFPVRKTASSGEKSRVSSPHRNFLSYIRIIFLY</sequence>
<proteinExistence type="predicted"/>
<name>A0A975GT72_9BACT</name>
<feature type="compositionally biased region" description="Polar residues" evidence="1">
    <location>
        <begin position="14"/>
        <end position="24"/>
    </location>
</feature>
<organism evidence="2 3">
    <name type="scientific">Desulfonema magnum</name>
    <dbReference type="NCBI Taxonomy" id="45655"/>
    <lineage>
        <taxon>Bacteria</taxon>
        <taxon>Pseudomonadati</taxon>
        <taxon>Thermodesulfobacteriota</taxon>
        <taxon>Desulfobacteria</taxon>
        <taxon>Desulfobacterales</taxon>
        <taxon>Desulfococcaceae</taxon>
        <taxon>Desulfonema</taxon>
    </lineage>
</organism>
<gene>
    <name evidence="2" type="ORF">dnm_088760</name>
</gene>
<dbReference type="Proteomes" id="UP000663722">
    <property type="component" value="Chromosome"/>
</dbReference>
<dbReference type="AlphaFoldDB" id="A0A975GT72"/>
<protein>
    <submittedName>
        <fullName evidence="2">Uncharacterized protein</fullName>
    </submittedName>
</protein>